<comment type="caution">
    <text evidence="1">The sequence shown here is derived from an EMBL/GenBank/DDBJ whole genome shotgun (WGS) entry which is preliminary data.</text>
</comment>
<dbReference type="EMBL" id="REGN01000418">
    <property type="protein sequence ID" value="RNA42065.1"/>
    <property type="molecule type" value="Genomic_DNA"/>
</dbReference>
<dbReference type="AlphaFoldDB" id="A0A3M7T294"/>
<dbReference type="Proteomes" id="UP000276133">
    <property type="component" value="Unassembled WGS sequence"/>
</dbReference>
<proteinExistence type="predicted"/>
<keyword evidence="2" id="KW-1185">Reference proteome</keyword>
<evidence type="ECO:0000313" key="2">
    <source>
        <dbReference type="Proteomes" id="UP000276133"/>
    </source>
</evidence>
<gene>
    <name evidence="1" type="ORF">BpHYR1_016407</name>
</gene>
<accession>A0A3M7T294</accession>
<sequence>MRADWLDSSRSCSSCCCGGSCSGSGCCSCCGGCSCWKVDVLFSALNSLSEWSKFVNIFGRPSSKKYKKFESYLGKSPPILRKQLSQILGILKLMINSKNHFNSKIFFRKR</sequence>
<protein>
    <submittedName>
        <fullName evidence="1">Uncharacterized protein</fullName>
    </submittedName>
</protein>
<organism evidence="1 2">
    <name type="scientific">Brachionus plicatilis</name>
    <name type="common">Marine rotifer</name>
    <name type="synonym">Brachionus muelleri</name>
    <dbReference type="NCBI Taxonomy" id="10195"/>
    <lineage>
        <taxon>Eukaryota</taxon>
        <taxon>Metazoa</taxon>
        <taxon>Spiralia</taxon>
        <taxon>Gnathifera</taxon>
        <taxon>Rotifera</taxon>
        <taxon>Eurotatoria</taxon>
        <taxon>Monogononta</taxon>
        <taxon>Pseudotrocha</taxon>
        <taxon>Ploima</taxon>
        <taxon>Brachionidae</taxon>
        <taxon>Brachionus</taxon>
    </lineage>
</organism>
<name>A0A3M7T294_BRAPC</name>
<evidence type="ECO:0000313" key="1">
    <source>
        <dbReference type="EMBL" id="RNA42065.1"/>
    </source>
</evidence>
<reference evidence="1 2" key="1">
    <citation type="journal article" date="2018" name="Sci. Rep.">
        <title>Genomic signatures of local adaptation to the degree of environmental predictability in rotifers.</title>
        <authorList>
            <person name="Franch-Gras L."/>
            <person name="Hahn C."/>
            <person name="Garcia-Roger E.M."/>
            <person name="Carmona M.J."/>
            <person name="Serra M."/>
            <person name="Gomez A."/>
        </authorList>
    </citation>
    <scope>NUCLEOTIDE SEQUENCE [LARGE SCALE GENOMIC DNA]</scope>
    <source>
        <strain evidence="1">HYR1</strain>
    </source>
</reference>
<dbReference type="PROSITE" id="PS51257">
    <property type="entry name" value="PROKAR_LIPOPROTEIN"/>
    <property type="match status" value="1"/>
</dbReference>